<sequence length="101" mass="11261">MEGMETTIVSSLRRETIEEHIELDIGIDSKANSSSHPSPCISQETAYLRPSSLYKRHRSMGSQKKLRFSTPNEPEVIGKQDSPVTPEVDTSQLPPAMETTM</sequence>
<feature type="region of interest" description="Disordered" evidence="1">
    <location>
        <begin position="56"/>
        <end position="101"/>
    </location>
</feature>
<feature type="compositionally biased region" description="Basic residues" evidence="1">
    <location>
        <begin position="56"/>
        <end position="67"/>
    </location>
</feature>
<proteinExistence type="predicted"/>
<organism evidence="2 3">
    <name type="scientific">Meganyctiphanes norvegica</name>
    <name type="common">Northern krill</name>
    <name type="synonym">Thysanopoda norvegica</name>
    <dbReference type="NCBI Taxonomy" id="48144"/>
    <lineage>
        <taxon>Eukaryota</taxon>
        <taxon>Metazoa</taxon>
        <taxon>Ecdysozoa</taxon>
        <taxon>Arthropoda</taxon>
        <taxon>Crustacea</taxon>
        <taxon>Multicrustacea</taxon>
        <taxon>Malacostraca</taxon>
        <taxon>Eumalacostraca</taxon>
        <taxon>Eucarida</taxon>
        <taxon>Euphausiacea</taxon>
        <taxon>Euphausiidae</taxon>
        <taxon>Meganyctiphanes</taxon>
    </lineage>
</organism>
<reference evidence="2 3" key="1">
    <citation type="submission" date="2024-05" db="EMBL/GenBank/DDBJ databases">
        <authorList>
            <person name="Wallberg A."/>
        </authorList>
    </citation>
    <scope>NUCLEOTIDE SEQUENCE [LARGE SCALE GENOMIC DNA]</scope>
</reference>
<evidence type="ECO:0000313" key="3">
    <source>
        <dbReference type="Proteomes" id="UP001497623"/>
    </source>
</evidence>
<dbReference type="EMBL" id="CAXKWB010012777">
    <property type="protein sequence ID" value="CAL4105479.1"/>
    <property type="molecule type" value="Genomic_DNA"/>
</dbReference>
<comment type="caution">
    <text evidence="2">The sequence shown here is derived from an EMBL/GenBank/DDBJ whole genome shotgun (WGS) entry which is preliminary data.</text>
</comment>
<gene>
    <name evidence="2" type="ORF">MNOR_LOCUS18100</name>
</gene>
<evidence type="ECO:0000313" key="2">
    <source>
        <dbReference type="EMBL" id="CAL4105479.1"/>
    </source>
</evidence>
<protein>
    <submittedName>
        <fullName evidence="2">Uncharacterized protein</fullName>
    </submittedName>
</protein>
<dbReference type="Proteomes" id="UP001497623">
    <property type="component" value="Unassembled WGS sequence"/>
</dbReference>
<feature type="compositionally biased region" description="Polar residues" evidence="1">
    <location>
        <begin position="88"/>
        <end position="101"/>
    </location>
</feature>
<dbReference type="AlphaFoldDB" id="A0AAV2R1M5"/>
<accession>A0AAV2R1M5</accession>
<name>A0AAV2R1M5_MEGNR</name>
<keyword evidence="3" id="KW-1185">Reference proteome</keyword>
<evidence type="ECO:0000256" key="1">
    <source>
        <dbReference type="SAM" id="MobiDB-lite"/>
    </source>
</evidence>